<dbReference type="Proteomes" id="UP001066276">
    <property type="component" value="Chromosome 1_2"/>
</dbReference>
<dbReference type="AlphaFoldDB" id="A0AAV7VXA1"/>
<proteinExistence type="predicted"/>
<gene>
    <name evidence="1" type="ORF">NDU88_001735</name>
</gene>
<sequence>MALKGGHGQARWQAGCAPSELPPSWRNPFIILVDFWGFCLGLHGDLVRVGLAGPVWGLELGGPCARCGWAQGPQVCLGDAWEMLRRRRLQDLNGACLGAPC</sequence>
<accession>A0AAV7VXA1</accession>
<protein>
    <submittedName>
        <fullName evidence="1">Uncharacterized protein</fullName>
    </submittedName>
</protein>
<evidence type="ECO:0000313" key="2">
    <source>
        <dbReference type="Proteomes" id="UP001066276"/>
    </source>
</evidence>
<dbReference type="EMBL" id="JANPWB010000002">
    <property type="protein sequence ID" value="KAJ1206328.1"/>
    <property type="molecule type" value="Genomic_DNA"/>
</dbReference>
<evidence type="ECO:0000313" key="1">
    <source>
        <dbReference type="EMBL" id="KAJ1206328.1"/>
    </source>
</evidence>
<reference evidence="1" key="1">
    <citation type="journal article" date="2022" name="bioRxiv">
        <title>Sequencing and chromosome-scale assembly of the giantPleurodeles waltlgenome.</title>
        <authorList>
            <person name="Brown T."/>
            <person name="Elewa A."/>
            <person name="Iarovenko S."/>
            <person name="Subramanian E."/>
            <person name="Araus A.J."/>
            <person name="Petzold A."/>
            <person name="Susuki M."/>
            <person name="Suzuki K.-i.T."/>
            <person name="Hayashi T."/>
            <person name="Toyoda A."/>
            <person name="Oliveira C."/>
            <person name="Osipova E."/>
            <person name="Leigh N.D."/>
            <person name="Simon A."/>
            <person name="Yun M.H."/>
        </authorList>
    </citation>
    <scope>NUCLEOTIDE SEQUENCE</scope>
    <source>
        <strain evidence="1">20211129_DDA</strain>
        <tissue evidence="1">Liver</tissue>
    </source>
</reference>
<keyword evidence="2" id="KW-1185">Reference proteome</keyword>
<comment type="caution">
    <text evidence="1">The sequence shown here is derived from an EMBL/GenBank/DDBJ whole genome shotgun (WGS) entry which is preliminary data.</text>
</comment>
<organism evidence="1 2">
    <name type="scientific">Pleurodeles waltl</name>
    <name type="common">Iberian ribbed newt</name>
    <dbReference type="NCBI Taxonomy" id="8319"/>
    <lineage>
        <taxon>Eukaryota</taxon>
        <taxon>Metazoa</taxon>
        <taxon>Chordata</taxon>
        <taxon>Craniata</taxon>
        <taxon>Vertebrata</taxon>
        <taxon>Euteleostomi</taxon>
        <taxon>Amphibia</taxon>
        <taxon>Batrachia</taxon>
        <taxon>Caudata</taxon>
        <taxon>Salamandroidea</taxon>
        <taxon>Salamandridae</taxon>
        <taxon>Pleurodelinae</taxon>
        <taxon>Pleurodeles</taxon>
    </lineage>
</organism>
<name>A0AAV7VXA1_PLEWA</name>